<dbReference type="InterPro" id="IPR018775">
    <property type="entry name" value="RlaP"/>
</dbReference>
<dbReference type="EMBL" id="WJNG01000005">
    <property type="protein sequence ID" value="MRH42527.1"/>
    <property type="molecule type" value="Genomic_DNA"/>
</dbReference>
<dbReference type="OrthoDB" id="9796845at2"/>
<sequence length="69" mass="7894">MDKKLLERNTIYEVITGSTAYGLATKESDVDKKAIVILPSKNMMTLSKEWETETYTQPDIEYHSVNLPN</sequence>
<organism evidence="1 2">
    <name type="scientific">Aquibacillus halophilus</name>
    <dbReference type="NCBI Taxonomy" id="930132"/>
    <lineage>
        <taxon>Bacteria</taxon>
        <taxon>Bacillati</taxon>
        <taxon>Bacillota</taxon>
        <taxon>Bacilli</taxon>
        <taxon>Bacillales</taxon>
        <taxon>Bacillaceae</taxon>
        <taxon>Aquibacillus</taxon>
    </lineage>
</organism>
<accession>A0A6A8DHY3</accession>
<proteinExistence type="predicted"/>
<protein>
    <recommendedName>
        <fullName evidence="3">Nucleotidyltransferase</fullName>
    </recommendedName>
</protein>
<evidence type="ECO:0000313" key="1">
    <source>
        <dbReference type="EMBL" id="MRH42527.1"/>
    </source>
</evidence>
<evidence type="ECO:0000313" key="2">
    <source>
        <dbReference type="Proteomes" id="UP000799092"/>
    </source>
</evidence>
<dbReference type="RefSeq" id="WP_153736167.1">
    <property type="nucleotide sequence ID" value="NZ_WJNG01000005.1"/>
</dbReference>
<dbReference type="Proteomes" id="UP000799092">
    <property type="component" value="Unassembled WGS sequence"/>
</dbReference>
<keyword evidence="2" id="KW-1185">Reference proteome</keyword>
<name>A0A6A8DHY3_9BACI</name>
<evidence type="ECO:0008006" key="3">
    <source>
        <dbReference type="Google" id="ProtNLM"/>
    </source>
</evidence>
<comment type="caution">
    <text evidence="1">The sequence shown here is derived from an EMBL/GenBank/DDBJ whole genome shotgun (WGS) entry which is preliminary data.</text>
</comment>
<dbReference type="Pfam" id="PF10127">
    <property type="entry name" value="RlaP"/>
    <property type="match status" value="1"/>
</dbReference>
<dbReference type="AlphaFoldDB" id="A0A6A8DHY3"/>
<gene>
    <name evidence="1" type="ORF">GH741_07495</name>
</gene>
<reference evidence="1" key="1">
    <citation type="submission" date="2019-11" db="EMBL/GenBank/DDBJ databases">
        <authorList>
            <person name="Li J."/>
        </authorList>
    </citation>
    <scope>NUCLEOTIDE SEQUENCE</scope>
    <source>
        <strain evidence="1">B6B</strain>
    </source>
</reference>